<evidence type="ECO:0000256" key="1">
    <source>
        <dbReference type="PROSITE-ProRule" id="PRU00278"/>
    </source>
</evidence>
<sequence>MKFYALISAMLLSGSIAFAQNDPTVMTINGKPVTRSEFEYSYNKNNSNGVIDKKTVKEYVDLFVNYKLKVLAALDAKVDTLSSFKKEFETYRDQQVRPSFITSDDVEKEARKIYKETQERIDGAGGMVKPAHILILLNQKATPAEQNAAKAKADSIYKVLSRGADFAEMAKKYSDDKGTAQKGGELPWITRGQTVKAFEDAAYSMKVGKLHAPVLSEFGYHIIKLNGKQNFFPYDSLKNDIYRFIDARGIREKIIDEKLDSLVKNEQSSSAKETLLEKKAEELSAKDSDLKYLIQEYHDGLLLYEISNRLVWDKAAKDEQGLASYFAKNKKKYKWEQPRFKGIAYHVKNEADIKAVKKSVKGKPFVEWAEILRNTFNKDSVIRIRVEKGIFKQGDHALVDKMVFHKDTTVQAVKDYPFDATFGKVLKKGPEDYTDVKALVVADYQDQLEKDWVATLRKKYPVFVDEKVLDTVNKH</sequence>
<dbReference type="AlphaFoldDB" id="A0A4Y8VSF5"/>
<dbReference type="GeneID" id="302994448"/>
<dbReference type="EMBL" id="SGVY01000007">
    <property type="protein sequence ID" value="TFH83238.1"/>
    <property type="molecule type" value="Genomic_DNA"/>
</dbReference>
<keyword evidence="1" id="KW-0697">Rotamase</keyword>
<keyword evidence="2" id="KW-0732">Signal</keyword>
<organism evidence="4 5">
    <name type="scientific">Segatella hominis</name>
    <dbReference type="NCBI Taxonomy" id="2518605"/>
    <lineage>
        <taxon>Bacteria</taxon>
        <taxon>Pseudomonadati</taxon>
        <taxon>Bacteroidota</taxon>
        <taxon>Bacteroidia</taxon>
        <taxon>Bacteroidales</taxon>
        <taxon>Prevotellaceae</taxon>
        <taxon>Segatella</taxon>
    </lineage>
</organism>
<dbReference type="InterPro" id="IPR046357">
    <property type="entry name" value="PPIase_dom_sf"/>
</dbReference>
<dbReference type="PROSITE" id="PS50198">
    <property type="entry name" value="PPIC_PPIASE_2"/>
    <property type="match status" value="1"/>
</dbReference>
<comment type="caution">
    <text evidence="4">The sequence shown here is derived from an EMBL/GenBank/DDBJ whole genome shotgun (WGS) entry which is preliminary data.</text>
</comment>
<keyword evidence="1 4" id="KW-0413">Isomerase</keyword>
<dbReference type="Proteomes" id="UP000297872">
    <property type="component" value="Unassembled WGS sequence"/>
</dbReference>
<dbReference type="InterPro" id="IPR000297">
    <property type="entry name" value="PPIase_PpiC"/>
</dbReference>
<proteinExistence type="predicted"/>
<dbReference type="InterPro" id="IPR050245">
    <property type="entry name" value="PrsA_foldase"/>
</dbReference>
<dbReference type="PANTHER" id="PTHR47245:SF2">
    <property type="entry name" value="PEPTIDYL-PROLYL CIS-TRANS ISOMERASE HP_0175-RELATED"/>
    <property type="match status" value="1"/>
</dbReference>
<dbReference type="GO" id="GO:0003755">
    <property type="term" value="F:peptidyl-prolyl cis-trans isomerase activity"/>
    <property type="evidence" value="ECO:0007669"/>
    <property type="project" value="UniProtKB-KW"/>
</dbReference>
<dbReference type="SUPFAM" id="SSF54534">
    <property type="entry name" value="FKBP-like"/>
    <property type="match status" value="1"/>
</dbReference>
<evidence type="ECO:0000313" key="5">
    <source>
        <dbReference type="Proteomes" id="UP000297872"/>
    </source>
</evidence>
<name>A0A4Y8VSF5_9BACT</name>
<dbReference type="OrthoDB" id="14196at2"/>
<feature type="chain" id="PRO_5021382024" evidence="2">
    <location>
        <begin position="20"/>
        <end position="475"/>
    </location>
</feature>
<dbReference type="PANTHER" id="PTHR47245">
    <property type="entry name" value="PEPTIDYLPROLYL ISOMERASE"/>
    <property type="match status" value="1"/>
</dbReference>
<protein>
    <submittedName>
        <fullName evidence="4">Peptidylprolyl isomerase</fullName>
    </submittedName>
</protein>
<dbReference type="Gene3D" id="3.10.50.40">
    <property type="match status" value="1"/>
</dbReference>
<evidence type="ECO:0000259" key="3">
    <source>
        <dbReference type="PROSITE" id="PS50198"/>
    </source>
</evidence>
<reference evidence="4 5" key="1">
    <citation type="submission" date="2019-02" db="EMBL/GenBank/DDBJ databases">
        <title>Draft Genome Sequence of the Prevotella sp. BCRC 81118, Isolated from Human Feces.</title>
        <authorList>
            <person name="Huang C.-H."/>
        </authorList>
    </citation>
    <scope>NUCLEOTIDE SEQUENCE [LARGE SCALE GENOMIC DNA]</scope>
    <source>
        <strain evidence="4 5">BCRC 81118</strain>
    </source>
</reference>
<evidence type="ECO:0000256" key="2">
    <source>
        <dbReference type="SAM" id="SignalP"/>
    </source>
</evidence>
<feature type="signal peptide" evidence="2">
    <location>
        <begin position="1"/>
        <end position="19"/>
    </location>
</feature>
<gene>
    <name evidence="4" type="ORF">EXN75_03940</name>
</gene>
<keyword evidence="5" id="KW-1185">Reference proteome</keyword>
<evidence type="ECO:0000313" key="4">
    <source>
        <dbReference type="EMBL" id="TFH83238.1"/>
    </source>
</evidence>
<dbReference type="RefSeq" id="WP_118119019.1">
    <property type="nucleotide sequence ID" value="NZ_SGVY01000007.1"/>
</dbReference>
<dbReference type="Pfam" id="PF13616">
    <property type="entry name" value="Rotamase_3"/>
    <property type="match status" value="1"/>
</dbReference>
<accession>A0A4Y8VSF5</accession>
<feature type="domain" description="PpiC" evidence="3">
    <location>
        <begin position="125"/>
        <end position="227"/>
    </location>
</feature>